<dbReference type="RefSeq" id="WP_036529334.1">
    <property type="nucleotide sequence ID" value="NZ_JFYZ01000042.1"/>
</dbReference>
<comment type="caution">
    <text evidence="2">The sequence shown here is derived from an EMBL/GenBank/DDBJ whole genome shotgun (WGS) entry which is preliminary data.</text>
</comment>
<evidence type="ECO:0000313" key="3">
    <source>
        <dbReference type="Proteomes" id="UP000024329"/>
    </source>
</evidence>
<dbReference type="AlphaFoldDB" id="A0A031JPJ8"/>
<name>A0A031JPJ8_9SPHN</name>
<dbReference type="InterPro" id="IPR027843">
    <property type="entry name" value="DUF4440"/>
</dbReference>
<sequence length="126" mass="13703">MDDRAQIEHAEGRLRAAMLASDVATLDALLSPDLISTNQVGVRLDKGDDLGAHQSGLLRIEQLDLIEPPLIRLLGDSAVVCVTVQLSGSYDAQPFSGTFAYTRCWHRLPGGQWRIEAAHCSPVVRP</sequence>
<reference evidence="2 3" key="1">
    <citation type="submission" date="2014-03" db="EMBL/GenBank/DDBJ databases">
        <title>Whole genome sequence of Novosphingobium resinovorum KF1.</title>
        <authorList>
            <person name="Gan H.M."/>
            <person name="Gan H.Y."/>
            <person name="Chew T.H."/>
            <person name="Savka M.A."/>
        </authorList>
    </citation>
    <scope>NUCLEOTIDE SEQUENCE [LARGE SCALE GENOMIC DNA]</scope>
    <source>
        <strain evidence="2 3">KF1</strain>
    </source>
</reference>
<feature type="domain" description="DUF4440" evidence="1">
    <location>
        <begin position="7"/>
        <end position="115"/>
    </location>
</feature>
<organism evidence="2 3">
    <name type="scientific">Novosphingobium resinovorum</name>
    <dbReference type="NCBI Taxonomy" id="158500"/>
    <lineage>
        <taxon>Bacteria</taxon>
        <taxon>Pseudomonadati</taxon>
        <taxon>Pseudomonadota</taxon>
        <taxon>Alphaproteobacteria</taxon>
        <taxon>Sphingomonadales</taxon>
        <taxon>Sphingomonadaceae</taxon>
        <taxon>Novosphingobium</taxon>
    </lineage>
</organism>
<evidence type="ECO:0000259" key="1">
    <source>
        <dbReference type="Pfam" id="PF14534"/>
    </source>
</evidence>
<dbReference type="Gene3D" id="3.10.450.50">
    <property type="match status" value="1"/>
</dbReference>
<dbReference type="InterPro" id="IPR032710">
    <property type="entry name" value="NTF2-like_dom_sf"/>
</dbReference>
<dbReference type="SUPFAM" id="SSF54427">
    <property type="entry name" value="NTF2-like"/>
    <property type="match status" value="1"/>
</dbReference>
<dbReference type="PATRIC" id="fig|158500.4.peg.4789"/>
<gene>
    <name evidence="2" type="ORF">BV97_04715</name>
</gene>
<proteinExistence type="predicted"/>
<protein>
    <recommendedName>
        <fullName evidence="1">DUF4440 domain-containing protein</fullName>
    </recommendedName>
</protein>
<evidence type="ECO:0000313" key="2">
    <source>
        <dbReference type="EMBL" id="EZP74650.1"/>
    </source>
</evidence>
<dbReference type="eggNOG" id="COG4994">
    <property type="taxonomic scope" value="Bacteria"/>
</dbReference>
<accession>A0A031JPJ8</accession>
<dbReference type="Pfam" id="PF14534">
    <property type="entry name" value="DUF4440"/>
    <property type="match status" value="1"/>
</dbReference>
<dbReference type="Proteomes" id="UP000024329">
    <property type="component" value="Unassembled WGS sequence"/>
</dbReference>
<dbReference type="EMBL" id="JFYZ01000042">
    <property type="protein sequence ID" value="EZP74650.1"/>
    <property type="molecule type" value="Genomic_DNA"/>
</dbReference>